<feature type="compositionally biased region" description="Basic and acidic residues" evidence="1">
    <location>
        <begin position="109"/>
        <end position="124"/>
    </location>
</feature>
<evidence type="ECO:0000313" key="3">
    <source>
        <dbReference type="EMBL" id="MBZ3881874.1"/>
    </source>
</evidence>
<protein>
    <submittedName>
        <fullName evidence="3">Inhibitor of growth protein 1</fullName>
    </submittedName>
</protein>
<reference evidence="3" key="1">
    <citation type="submission" date="2020-03" db="EMBL/GenBank/DDBJ databases">
        <title>Studies in the Genomics of Life Span.</title>
        <authorList>
            <person name="Glass D."/>
        </authorList>
    </citation>
    <scope>NUCLEOTIDE SEQUENCE</scope>
    <source>
        <strain evidence="3">SUZIE</strain>
        <tissue evidence="3">Muscle</tissue>
    </source>
</reference>
<dbReference type="InterPro" id="IPR024610">
    <property type="entry name" value="ING_N_histone-binding"/>
</dbReference>
<dbReference type="Proteomes" id="UP001166674">
    <property type="component" value="Unassembled WGS sequence"/>
</dbReference>
<evidence type="ECO:0000259" key="2">
    <source>
        <dbReference type="Pfam" id="PF12998"/>
    </source>
</evidence>
<dbReference type="Pfam" id="PF12998">
    <property type="entry name" value="ING"/>
    <property type="match status" value="1"/>
</dbReference>
<feature type="region of interest" description="Disordered" evidence="1">
    <location>
        <begin position="109"/>
        <end position="146"/>
    </location>
</feature>
<comment type="caution">
    <text evidence="3">The sequence shown here is derived from an EMBL/GenBank/DDBJ whole genome shotgun (WGS) entry which is preliminary data.</text>
</comment>
<evidence type="ECO:0000256" key="1">
    <source>
        <dbReference type="SAM" id="MobiDB-lite"/>
    </source>
</evidence>
<organism evidence="3 4">
    <name type="scientific">Sciurus carolinensis</name>
    <name type="common">Eastern gray squirrel</name>
    <dbReference type="NCBI Taxonomy" id="30640"/>
    <lineage>
        <taxon>Eukaryota</taxon>
        <taxon>Metazoa</taxon>
        <taxon>Chordata</taxon>
        <taxon>Craniata</taxon>
        <taxon>Vertebrata</taxon>
        <taxon>Euteleostomi</taxon>
        <taxon>Mammalia</taxon>
        <taxon>Eutheria</taxon>
        <taxon>Euarchontoglires</taxon>
        <taxon>Glires</taxon>
        <taxon>Rodentia</taxon>
        <taxon>Sciuromorpha</taxon>
        <taxon>Sciuridae</taxon>
        <taxon>Sciurinae</taxon>
        <taxon>Sciurini</taxon>
        <taxon>Sciurus</taxon>
    </lineage>
</organism>
<dbReference type="EMBL" id="JAATJV010379364">
    <property type="protein sequence ID" value="MBZ3881874.1"/>
    <property type="molecule type" value="Genomic_DNA"/>
</dbReference>
<proteinExistence type="predicted"/>
<name>A0AA41N1S0_SCICA</name>
<accession>A0AA41N1S0</accession>
<dbReference type="AlphaFoldDB" id="A0AA41N1S0"/>
<sequence>MRDRWCPQILSAVLHQKALIWSQELCDEKIQILSQIMEMVESENRQVDSHVKVLETPKEIKDTTGNRCNAGQEKAKNNTIAQAEKTNYKHTLWPLNNVNQVMNVSNNNCDHDDITSRSPKEKYAKTSKNRLHGQSTEGSKPCKRSQ</sequence>
<gene>
    <name evidence="3" type="ORF">SUZIE_165120</name>
</gene>
<evidence type="ECO:0000313" key="4">
    <source>
        <dbReference type="Proteomes" id="UP001166674"/>
    </source>
</evidence>
<feature type="domain" description="Inhibitor of growth protein N-terminal histone-binding" evidence="2">
    <location>
        <begin position="16"/>
        <end position="53"/>
    </location>
</feature>
<keyword evidence="4" id="KW-1185">Reference proteome</keyword>